<evidence type="ECO:0000313" key="1">
    <source>
        <dbReference type="Proteomes" id="UP000695022"/>
    </source>
</evidence>
<dbReference type="PANTHER" id="PTHR20873">
    <property type="entry name" value="L-SERYL-TRNA(SEC) KINASE"/>
    <property type="match status" value="1"/>
</dbReference>
<protein>
    <submittedName>
        <fullName evidence="2">Uncharacterized protein LOC106821025</fullName>
    </submittedName>
</protein>
<proteinExistence type="predicted"/>
<accession>A0ABM1F9M6</accession>
<dbReference type="GeneID" id="106821025"/>
<reference evidence="2" key="1">
    <citation type="submission" date="2025-08" db="UniProtKB">
        <authorList>
            <consortium name="RefSeq"/>
        </authorList>
    </citation>
    <scope>IDENTIFICATION</scope>
</reference>
<name>A0ABM1F9M6_PRICU</name>
<gene>
    <name evidence="2" type="primary">LOC106821025</name>
</gene>
<dbReference type="PANTHER" id="PTHR20873:SF0">
    <property type="entry name" value="L-SERYL-TRNA(SEC) KINASE"/>
    <property type="match status" value="1"/>
</dbReference>
<keyword evidence="1" id="KW-1185">Reference proteome</keyword>
<feature type="non-terminal residue" evidence="2">
    <location>
        <position position="180"/>
    </location>
</feature>
<dbReference type="Gene3D" id="3.40.50.300">
    <property type="entry name" value="P-loop containing nucleotide triphosphate hydrolases"/>
    <property type="match status" value="1"/>
</dbReference>
<evidence type="ECO:0000313" key="2">
    <source>
        <dbReference type="RefSeq" id="XP_014681147.1"/>
    </source>
</evidence>
<dbReference type="InterPro" id="IPR052648">
    <property type="entry name" value="Ser-tRNA(Sec)_kinase"/>
</dbReference>
<dbReference type="Proteomes" id="UP000695022">
    <property type="component" value="Unplaced"/>
</dbReference>
<dbReference type="RefSeq" id="XP_014681147.1">
    <property type="nucleotide sequence ID" value="XM_014825661.1"/>
</dbReference>
<organism evidence="1 2">
    <name type="scientific">Priapulus caudatus</name>
    <name type="common">Priapulid worm</name>
    <dbReference type="NCBI Taxonomy" id="37621"/>
    <lineage>
        <taxon>Eukaryota</taxon>
        <taxon>Metazoa</taxon>
        <taxon>Ecdysozoa</taxon>
        <taxon>Scalidophora</taxon>
        <taxon>Priapulida</taxon>
        <taxon>Priapulimorpha</taxon>
        <taxon>Priapulimorphida</taxon>
        <taxon>Priapulidae</taxon>
        <taxon>Priapulus</taxon>
    </lineage>
</organism>
<sequence length="180" mass="20048">MGDNAEMRGMAESSSWKRCRQYVVRCVDDLLQEFAPQSNEGDKEGLQIGVSIRVDQSKEVDGIASVDIDVNTAVVQGGDVGISIGADQGEEVVISMGADQNGDVRIDEAVWDAFARSIDLASLRRDVQWEAEHPRPLLVVVDDNMYYRGMRREYRRVARRHAAGFCVVHVACDLTDALYR</sequence>
<dbReference type="InterPro" id="IPR027417">
    <property type="entry name" value="P-loop_NTPase"/>
</dbReference>